<evidence type="ECO:0000256" key="6">
    <source>
        <dbReference type="ARBA" id="ARBA00023136"/>
    </source>
</evidence>
<keyword evidence="5" id="KW-1133">Transmembrane helix</keyword>
<evidence type="ECO:0000256" key="7">
    <source>
        <dbReference type="ARBA" id="ARBA00023157"/>
    </source>
</evidence>
<evidence type="ECO:0000256" key="4">
    <source>
        <dbReference type="ARBA" id="ARBA00022729"/>
    </source>
</evidence>
<keyword evidence="8" id="KW-0675">Receptor</keyword>
<evidence type="ECO:0000256" key="3">
    <source>
        <dbReference type="ARBA" id="ARBA00022692"/>
    </source>
</evidence>
<keyword evidence="3" id="KW-0812">Transmembrane</keyword>
<evidence type="ECO:0000256" key="10">
    <source>
        <dbReference type="ARBA" id="ARBA00023319"/>
    </source>
</evidence>
<protein>
    <submittedName>
        <fullName evidence="11">LOW QUALITY PROTEIN: CD276 antigen</fullName>
    </submittedName>
</protein>
<keyword evidence="4" id="KW-0732">Signal</keyword>
<proteinExistence type="predicted"/>
<keyword evidence="7" id="KW-1015">Disulfide bond</keyword>
<organism evidence="11">
    <name type="scientific">Cyprinus carpio</name>
    <name type="common">Common carp</name>
    <dbReference type="NCBI Taxonomy" id="7962"/>
    <lineage>
        <taxon>Eukaryota</taxon>
        <taxon>Metazoa</taxon>
        <taxon>Chordata</taxon>
        <taxon>Craniata</taxon>
        <taxon>Vertebrata</taxon>
        <taxon>Euteleostomi</taxon>
        <taxon>Actinopterygii</taxon>
        <taxon>Neopterygii</taxon>
        <taxon>Teleostei</taxon>
        <taxon>Ostariophysi</taxon>
        <taxon>Cypriniformes</taxon>
        <taxon>Cyprinidae</taxon>
        <taxon>Cyprininae</taxon>
        <taxon>Cyprinus</taxon>
    </lineage>
</organism>
<dbReference type="PANTHER" id="PTHR25466:SF14">
    <property type="entry name" value="BUTYROPHILIN SUBFAMILY 2 MEMBER A2-LIKE-RELATED"/>
    <property type="match status" value="1"/>
</dbReference>
<dbReference type="GO" id="GO:0042102">
    <property type="term" value="P:positive regulation of T cell proliferation"/>
    <property type="evidence" value="ECO:0007669"/>
    <property type="project" value="TreeGrafter"/>
</dbReference>
<dbReference type="GO" id="GO:0031295">
    <property type="term" value="P:T cell costimulation"/>
    <property type="evidence" value="ECO:0007669"/>
    <property type="project" value="TreeGrafter"/>
</dbReference>
<evidence type="ECO:0000256" key="1">
    <source>
        <dbReference type="ARBA" id="ARBA00004251"/>
    </source>
</evidence>
<dbReference type="GeneID" id="122135467"/>
<evidence type="ECO:0000313" key="11">
    <source>
        <dbReference type="RefSeq" id="XP_042570845.1"/>
    </source>
</evidence>
<dbReference type="RefSeq" id="XP_042570845.1">
    <property type="nucleotide sequence ID" value="XM_042714911.1"/>
</dbReference>
<dbReference type="GO" id="GO:0006955">
    <property type="term" value="P:immune response"/>
    <property type="evidence" value="ECO:0007669"/>
    <property type="project" value="TreeGrafter"/>
</dbReference>
<reference evidence="11" key="1">
    <citation type="submission" date="2025-08" db="UniProtKB">
        <authorList>
            <consortium name="RefSeq"/>
        </authorList>
    </citation>
    <scope>IDENTIFICATION</scope>
    <source>
        <tissue evidence="11">Muscle</tissue>
    </source>
</reference>
<dbReference type="Proteomes" id="UP001155660">
    <property type="component" value="Chromosome A24"/>
</dbReference>
<comment type="subcellular location">
    <subcellularLocation>
        <location evidence="1">Cell membrane</location>
        <topology evidence="1">Single-pass type I membrane protein</topology>
    </subcellularLocation>
</comment>
<dbReference type="GO" id="GO:0042130">
    <property type="term" value="P:negative regulation of T cell proliferation"/>
    <property type="evidence" value="ECO:0007669"/>
    <property type="project" value="TreeGrafter"/>
</dbReference>
<dbReference type="GO" id="GO:0071222">
    <property type="term" value="P:cellular response to lipopolysaccharide"/>
    <property type="evidence" value="ECO:0007669"/>
    <property type="project" value="TreeGrafter"/>
</dbReference>
<keyword evidence="2" id="KW-1003">Cell membrane</keyword>
<dbReference type="OrthoDB" id="9983389at2759"/>
<dbReference type="GO" id="GO:0009897">
    <property type="term" value="C:external side of plasma membrane"/>
    <property type="evidence" value="ECO:0007669"/>
    <property type="project" value="TreeGrafter"/>
</dbReference>
<keyword evidence="6" id="KW-0472">Membrane</keyword>
<dbReference type="KEGG" id="ccar:122135467"/>
<evidence type="ECO:0000256" key="5">
    <source>
        <dbReference type="ARBA" id="ARBA00022989"/>
    </source>
</evidence>
<dbReference type="CTD" id="103909755"/>
<dbReference type="InterPro" id="IPR051713">
    <property type="entry name" value="T-cell_Activation_Regulation"/>
</dbReference>
<evidence type="ECO:0000256" key="2">
    <source>
        <dbReference type="ARBA" id="ARBA00022475"/>
    </source>
</evidence>
<keyword evidence="9" id="KW-0325">Glycoprotein</keyword>
<dbReference type="GO" id="GO:0007166">
    <property type="term" value="P:cell surface receptor signaling pathway"/>
    <property type="evidence" value="ECO:0007669"/>
    <property type="project" value="TreeGrafter"/>
</dbReference>
<dbReference type="PANTHER" id="PTHR25466">
    <property type="entry name" value="T-LYMPHOCYTE ACTIVATION ANTIGEN"/>
    <property type="match status" value="1"/>
</dbReference>
<keyword evidence="10" id="KW-0393">Immunoglobulin domain</keyword>
<name>A0A9Q9VTD5_CYPCA</name>
<accession>A0A9Q9VTD5</accession>
<evidence type="ECO:0000256" key="8">
    <source>
        <dbReference type="ARBA" id="ARBA00023170"/>
    </source>
</evidence>
<evidence type="ECO:0000256" key="9">
    <source>
        <dbReference type="ARBA" id="ARBA00023180"/>
    </source>
</evidence>
<gene>
    <name evidence="11" type="primary">hhla2b.1</name>
</gene>
<sequence length="242" mass="27222">MEDLFPFVCSCGPEIFHGAKTGWFLGPGHPKQTSAETALGNVTVSADVPTSPRSGQIDQPDQGYKGSTSLFTEMISSGNASLHIQKRGPQDKGKYRCLVTSSRETTEHFIIVKVEAPIQSVSLETTHLSGFEEVSCSCRDVYPPPCVNLFIEPAGLPDSLEPITHKTADKKGLFSVESKLKKLNNLTYYICLVQSFYRSQTWRASLQEKGLISRSKFIDVWTRYIEFHHHYYYTTLHHKIFP</sequence>
<dbReference type="AlphaFoldDB" id="A0A9Q9VTD5"/>